<dbReference type="PANTHER" id="PTHR12271:SF66">
    <property type="entry name" value="TERMINAL URIDYLYLTRANSFERASE TAILOR"/>
    <property type="match status" value="1"/>
</dbReference>
<keyword evidence="3" id="KW-0460">Magnesium</keyword>
<dbReference type="GO" id="GO:0031123">
    <property type="term" value="P:RNA 3'-end processing"/>
    <property type="evidence" value="ECO:0007669"/>
    <property type="project" value="TreeGrafter"/>
</dbReference>
<evidence type="ECO:0000256" key="1">
    <source>
        <dbReference type="ARBA" id="ARBA00022679"/>
    </source>
</evidence>
<dbReference type="VEuPathDB" id="VectorBase:HLOH_055256"/>
<feature type="region of interest" description="Disordered" evidence="4">
    <location>
        <begin position="17"/>
        <end position="73"/>
    </location>
</feature>
<dbReference type="InterPro" id="IPR002058">
    <property type="entry name" value="PAP_assoc"/>
</dbReference>
<keyword evidence="7" id="KW-1185">Reference proteome</keyword>
<evidence type="ECO:0000256" key="3">
    <source>
        <dbReference type="ARBA" id="ARBA00022842"/>
    </source>
</evidence>
<evidence type="ECO:0000313" key="6">
    <source>
        <dbReference type="EMBL" id="KAH9365149.1"/>
    </source>
</evidence>
<keyword evidence="1" id="KW-0808">Transferase</keyword>
<dbReference type="Pfam" id="PF03828">
    <property type="entry name" value="PAP_assoc"/>
    <property type="match status" value="1"/>
</dbReference>
<sequence>MNSEQGYPIMYVAQGPQRPFGLTASGMPRNDTDHRPIEFSQKPANRDRCDDAYAGPHPTGVPFGSGGTDRDQREAYRPPKVKLDTLKQHQILPLQKKSPRFPRSEFYCHLCHRHRDDVACAEKRIQQDVHLLRTYTFCTFTKTCDMCDASRGSLSSYAYILPTLCYLQQRKPPVIPVLQELCTERETKPKVIIEGWNAWFFEETKRLQGVWSEFGQNNESVGELWLGMLRFYTEEFNFKKHVVCIRQKAPLTKLQKMWNSRCIAIEDPFDLHQNLGIGVSQRAFIKGRSLFGTLTSFPQSIPRTWTISSTRGN</sequence>
<dbReference type="AlphaFoldDB" id="A0A9J6FQ03"/>
<dbReference type="SUPFAM" id="SSF81631">
    <property type="entry name" value="PAP/OAS1 substrate-binding domain"/>
    <property type="match status" value="1"/>
</dbReference>
<proteinExistence type="predicted"/>
<gene>
    <name evidence="6" type="ORF">HPB48_002327</name>
</gene>
<evidence type="ECO:0000313" key="7">
    <source>
        <dbReference type="Proteomes" id="UP000821853"/>
    </source>
</evidence>
<keyword evidence="2" id="KW-0479">Metal-binding</keyword>
<protein>
    <recommendedName>
        <fullName evidence="5">PAP-associated domain-containing protein</fullName>
    </recommendedName>
</protein>
<reference evidence="6 7" key="1">
    <citation type="journal article" date="2020" name="Cell">
        <title>Large-Scale Comparative Analyses of Tick Genomes Elucidate Their Genetic Diversity and Vector Capacities.</title>
        <authorList>
            <consortium name="Tick Genome and Microbiome Consortium (TIGMIC)"/>
            <person name="Jia N."/>
            <person name="Wang J."/>
            <person name="Shi W."/>
            <person name="Du L."/>
            <person name="Sun Y."/>
            <person name="Zhan W."/>
            <person name="Jiang J.F."/>
            <person name="Wang Q."/>
            <person name="Zhang B."/>
            <person name="Ji P."/>
            <person name="Bell-Sakyi L."/>
            <person name="Cui X.M."/>
            <person name="Yuan T.T."/>
            <person name="Jiang B.G."/>
            <person name="Yang W.F."/>
            <person name="Lam T.T."/>
            <person name="Chang Q.C."/>
            <person name="Ding S.J."/>
            <person name="Wang X.J."/>
            <person name="Zhu J.G."/>
            <person name="Ruan X.D."/>
            <person name="Zhao L."/>
            <person name="Wei J.T."/>
            <person name="Ye R.Z."/>
            <person name="Que T.C."/>
            <person name="Du C.H."/>
            <person name="Zhou Y.H."/>
            <person name="Cheng J.X."/>
            <person name="Dai P.F."/>
            <person name="Guo W.B."/>
            <person name="Han X.H."/>
            <person name="Huang E.J."/>
            <person name="Li L.F."/>
            <person name="Wei W."/>
            <person name="Gao Y.C."/>
            <person name="Liu J.Z."/>
            <person name="Shao H.Z."/>
            <person name="Wang X."/>
            <person name="Wang C.C."/>
            <person name="Yang T.C."/>
            <person name="Huo Q.B."/>
            <person name="Li W."/>
            <person name="Chen H.Y."/>
            <person name="Chen S.E."/>
            <person name="Zhou L.G."/>
            <person name="Ni X.B."/>
            <person name="Tian J.H."/>
            <person name="Sheng Y."/>
            <person name="Liu T."/>
            <person name="Pan Y.S."/>
            <person name="Xia L.Y."/>
            <person name="Li J."/>
            <person name="Zhao F."/>
            <person name="Cao W.C."/>
        </authorList>
    </citation>
    <scope>NUCLEOTIDE SEQUENCE [LARGE SCALE GENOMIC DNA]</scope>
    <source>
        <strain evidence="6">HaeL-2018</strain>
    </source>
</reference>
<dbReference type="OrthoDB" id="407432at2759"/>
<feature type="domain" description="PAP-associated" evidence="5">
    <location>
        <begin position="220"/>
        <end position="272"/>
    </location>
</feature>
<accession>A0A9J6FQ03</accession>
<evidence type="ECO:0000256" key="2">
    <source>
        <dbReference type="ARBA" id="ARBA00022723"/>
    </source>
</evidence>
<dbReference type="PANTHER" id="PTHR12271">
    <property type="entry name" value="POLY A POLYMERASE CID PAP -RELATED"/>
    <property type="match status" value="1"/>
</dbReference>
<dbReference type="Gene3D" id="1.10.1410.10">
    <property type="match status" value="1"/>
</dbReference>
<organism evidence="6 7">
    <name type="scientific">Haemaphysalis longicornis</name>
    <name type="common">Bush tick</name>
    <dbReference type="NCBI Taxonomy" id="44386"/>
    <lineage>
        <taxon>Eukaryota</taxon>
        <taxon>Metazoa</taxon>
        <taxon>Ecdysozoa</taxon>
        <taxon>Arthropoda</taxon>
        <taxon>Chelicerata</taxon>
        <taxon>Arachnida</taxon>
        <taxon>Acari</taxon>
        <taxon>Parasitiformes</taxon>
        <taxon>Ixodida</taxon>
        <taxon>Ixodoidea</taxon>
        <taxon>Ixodidae</taxon>
        <taxon>Haemaphysalinae</taxon>
        <taxon>Haemaphysalis</taxon>
    </lineage>
</organism>
<comment type="caution">
    <text evidence="6">The sequence shown here is derived from an EMBL/GenBank/DDBJ whole genome shotgun (WGS) entry which is preliminary data.</text>
</comment>
<dbReference type="GO" id="GO:0050265">
    <property type="term" value="F:RNA uridylyltransferase activity"/>
    <property type="evidence" value="ECO:0007669"/>
    <property type="project" value="TreeGrafter"/>
</dbReference>
<evidence type="ECO:0000259" key="5">
    <source>
        <dbReference type="Pfam" id="PF03828"/>
    </source>
</evidence>
<dbReference type="EMBL" id="JABSTR010000003">
    <property type="protein sequence ID" value="KAH9365149.1"/>
    <property type="molecule type" value="Genomic_DNA"/>
</dbReference>
<evidence type="ECO:0000256" key="4">
    <source>
        <dbReference type="SAM" id="MobiDB-lite"/>
    </source>
</evidence>
<dbReference type="GO" id="GO:0046872">
    <property type="term" value="F:metal ion binding"/>
    <property type="evidence" value="ECO:0007669"/>
    <property type="project" value="UniProtKB-KW"/>
</dbReference>
<dbReference type="Proteomes" id="UP000821853">
    <property type="component" value="Unassembled WGS sequence"/>
</dbReference>
<name>A0A9J6FQ03_HAELO</name>